<dbReference type="InterPro" id="IPR059181">
    <property type="entry name" value="RWDD2A-B_C"/>
</dbReference>
<dbReference type="PANTHER" id="PTHR15955">
    <property type="entry name" value="RWD DOMAIN CONTAINING PROTEIN 2"/>
    <property type="match status" value="1"/>
</dbReference>
<evidence type="ECO:0000313" key="2">
    <source>
        <dbReference type="Proteomes" id="UP000799324"/>
    </source>
</evidence>
<evidence type="ECO:0000313" key="1">
    <source>
        <dbReference type="EMBL" id="KAF2659214.1"/>
    </source>
</evidence>
<dbReference type="Proteomes" id="UP000799324">
    <property type="component" value="Unassembled WGS sequence"/>
</dbReference>
<proteinExistence type="predicted"/>
<organism evidence="1 2">
    <name type="scientific">Lophiostoma macrostomum CBS 122681</name>
    <dbReference type="NCBI Taxonomy" id="1314788"/>
    <lineage>
        <taxon>Eukaryota</taxon>
        <taxon>Fungi</taxon>
        <taxon>Dikarya</taxon>
        <taxon>Ascomycota</taxon>
        <taxon>Pezizomycotina</taxon>
        <taxon>Dothideomycetes</taxon>
        <taxon>Pleosporomycetidae</taxon>
        <taxon>Pleosporales</taxon>
        <taxon>Lophiostomataceae</taxon>
        <taxon>Lophiostoma</taxon>
    </lineage>
</organism>
<dbReference type="EMBL" id="MU004308">
    <property type="protein sequence ID" value="KAF2659214.1"/>
    <property type="molecule type" value="Genomic_DNA"/>
</dbReference>
<dbReference type="OrthoDB" id="432412at2759"/>
<gene>
    <name evidence="1" type="ORF">K491DRAFT_712745</name>
</gene>
<evidence type="ECO:0008006" key="3">
    <source>
        <dbReference type="Google" id="ProtNLM"/>
    </source>
</evidence>
<dbReference type="CDD" id="cd24163">
    <property type="entry name" value="RWDD2_C"/>
    <property type="match status" value="1"/>
</dbReference>
<dbReference type="PANTHER" id="PTHR15955:SF8">
    <property type="entry name" value="RWD DOMAIN-CONTAINING PROTEIN 2B-RELATED"/>
    <property type="match status" value="1"/>
</dbReference>
<name>A0A6A6TKQ3_9PLEO</name>
<sequence length="241" mass="26086">MSGGDDLRLEMELQLLEAMYPDQTQFDARSRDFKFSDGAAVLQLRLPDTYPESDLPSVLSATDLSKNDTRDRVQAEIESLHLAEGEEALDAIIAGFQSIVAATNNTSNSQAVIDTPGGTNQTPMPESGKTVIIWLHHLLALSKRKLALAPSSSVTGVTKPGYPGVMVFSGPTSAVSEHINGLKAENWQAFQVRYEEAVLWDFAHGVGVREVETMGEIAKAIEAGDRGTERKADFLKAVGIK</sequence>
<reference evidence="1" key="1">
    <citation type="journal article" date="2020" name="Stud. Mycol.">
        <title>101 Dothideomycetes genomes: a test case for predicting lifestyles and emergence of pathogens.</title>
        <authorList>
            <person name="Haridas S."/>
            <person name="Albert R."/>
            <person name="Binder M."/>
            <person name="Bloem J."/>
            <person name="Labutti K."/>
            <person name="Salamov A."/>
            <person name="Andreopoulos B."/>
            <person name="Baker S."/>
            <person name="Barry K."/>
            <person name="Bills G."/>
            <person name="Bluhm B."/>
            <person name="Cannon C."/>
            <person name="Castanera R."/>
            <person name="Culley D."/>
            <person name="Daum C."/>
            <person name="Ezra D."/>
            <person name="Gonzalez J."/>
            <person name="Henrissat B."/>
            <person name="Kuo A."/>
            <person name="Liang C."/>
            <person name="Lipzen A."/>
            <person name="Lutzoni F."/>
            <person name="Magnuson J."/>
            <person name="Mondo S."/>
            <person name="Nolan M."/>
            <person name="Ohm R."/>
            <person name="Pangilinan J."/>
            <person name="Park H.-J."/>
            <person name="Ramirez L."/>
            <person name="Alfaro M."/>
            <person name="Sun H."/>
            <person name="Tritt A."/>
            <person name="Yoshinaga Y."/>
            <person name="Zwiers L.-H."/>
            <person name="Turgeon B."/>
            <person name="Goodwin S."/>
            <person name="Spatafora J."/>
            <person name="Crous P."/>
            <person name="Grigoriev I."/>
        </authorList>
    </citation>
    <scope>NUCLEOTIDE SEQUENCE</scope>
    <source>
        <strain evidence="1">CBS 122681</strain>
    </source>
</reference>
<accession>A0A6A6TKQ3</accession>
<keyword evidence="2" id="KW-1185">Reference proteome</keyword>
<dbReference type="AlphaFoldDB" id="A0A6A6TKQ3"/>
<protein>
    <recommendedName>
        <fullName evidence="3">RWD domain-containing protein</fullName>
    </recommendedName>
</protein>
<dbReference type="InterPro" id="IPR017359">
    <property type="entry name" value="Phi-like"/>
</dbReference>